<comment type="caution">
    <text evidence="10">The sequence shown here is derived from an EMBL/GenBank/DDBJ whole genome shotgun (WGS) entry which is preliminary data.</text>
</comment>
<dbReference type="Proteomes" id="UP000636709">
    <property type="component" value="Unassembled WGS sequence"/>
</dbReference>
<feature type="compositionally biased region" description="Pro residues" evidence="7">
    <location>
        <begin position="283"/>
        <end position="298"/>
    </location>
</feature>
<dbReference type="InterPro" id="IPR046959">
    <property type="entry name" value="PRK1-6/SRF4-like"/>
</dbReference>
<evidence type="ECO:0000256" key="8">
    <source>
        <dbReference type="SAM" id="Phobius"/>
    </source>
</evidence>
<evidence type="ECO:0000256" key="1">
    <source>
        <dbReference type="ARBA" id="ARBA00004370"/>
    </source>
</evidence>
<dbReference type="SUPFAM" id="SSF56112">
    <property type="entry name" value="Protein kinase-like (PK-like)"/>
    <property type="match status" value="1"/>
</dbReference>
<accession>A0A835FE12</accession>
<keyword evidence="2" id="KW-0433">Leucine-rich repeat</keyword>
<dbReference type="InterPro" id="IPR001611">
    <property type="entry name" value="Leu-rich_rpt"/>
</dbReference>
<dbReference type="PANTHER" id="PTHR48007:SF84">
    <property type="entry name" value="(WILD MALAYSIAN BANANA) HYPOTHETICAL PROTEIN"/>
    <property type="match status" value="1"/>
</dbReference>
<feature type="domain" description="Protein kinase" evidence="9">
    <location>
        <begin position="420"/>
        <end position="708"/>
    </location>
</feature>
<evidence type="ECO:0000256" key="2">
    <source>
        <dbReference type="ARBA" id="ARBA00022614"/>
    </source>
</evidence>
<feature type="region of interest" description="Disordered" evidence="7">
    <location>
        <begin position="357"/>
        <end position="381"/>
    </location>
</feature>
<reference evidence="10" key="1">
    <citation type="submission" date="2020-07" db="EMBL/GenBank/DDBJ databases">
        <title>Genome sequence and genetic diversity analysis of an under-domesticated orphan crop, white fonio (Digitaria exilis).</title>
        <authorList>
            <person name="Bennetzen J.L."/>
            <person name="Chen S."/>
            <person name="Ma X."/>
            <person name="Wang X."/>
            <person name="Yssel A.E.J."/>
            <person name="Chaluvadi S.R."/>
            <person name="Johnson M."/>
            <person name="Gangashetty P."/>
            <person name="Hamidou F."/>
            <person name="Sanogo M.D."/>
            <person name="Zwaenepoel A."/>
            <person name="Wallace J."/>
            <person name="Van De Peer Y."/>
            <person name="Van Deynze A."/>
        </authorList>
    </citation>
    <scope>NUCLEOTIDE SEQUENCE</scope>
    <source>
        <tissue evidence="10">Leaves</tissue>
    </source>
</reference>
<protein>
    <recommendedName>
        <fullName evidence="9">Protein kinase domain-containing protein</fullName>
    </recommendedName>
</protein>
<keyword evidence="11" id="KW-1185">Reference proteome</keyword>
<dbReference type="Pfam" id="PF13855">
    <property type="entry name" value="LRR_8"/>
    <property type="match status" value="2"/>
</dbReference>
<dbReference type="Gene3D" id="3.80.10.10">
    <property type="entry name" value="Ribonuclease Inhibitor"/>
    <property type="match status" value="1"/>
</dbReference>
<dbReference type="InterPro" id="IPR001245">
    <property type="entry name" value="Ser-Thr/Tyr_kinase_cat_dom"/>
</dbReference>
<proteinExistence type="predicted"/>
<dbReference type="PANTHER" id="PTHR48007">
    <property type="entry name" value="LEUCINE-RICH REPEAT RECEPTOR-LIKE PROTEIN KINASE PXC1"/>
    <property type="match status" value="1"/>
</dbReference>
<organism evidence="10 11">
    <name type="scientific">Digitaria exilis</name>
    <dbReference type="NCBI Taxonomy" id="1010633"/>
    <lineage>
        <taxon>Eukaryota</taxon>
        <taxon>Viridiplantae</taxon>
        <taxon>Streptophyta</taxon>
        <taxon>Embryophyta</taxon>
        <taxon>Tracheophyta</taxon>
        <taxon>Spermatophyta</taxon>
        <taxon>Magnoliopsida</taxon>
        <taxon>Liliopsida</taxon>
        <taxon>Poales</taxon>
        <taxon>Poaceae</taxon>
        <taxon>PACMAD clade</taxon>
        <taxon>Panicoideae</taxon>
        <taxon>Panicodae</taxon>
        <taxon>Paniceae</taxon>
        <taxon>Anthephorinae</taxon>
        <taxon>Digitaria</taxon>
    </lineage>
</organism>
<dbReference type="OrthoDB" id="1394818at2759"/>
<dbReference type="GO" id="GO:0016020">
    <property type="term" value="C:membrane"/>
    <property type="evidence" value="ECO:0007669"/>
    <property type="project" value="UniProtKB-SubCell"/>
</dbReference>
<dbReference type="InterPro" id="IPR032675">
    <property type="entry name" value="LRR_dom_sf"/>
</dbReference>
<dbReference type="GO" id="GO:0005524">
    <property type="term" value="F:ATP binding"/>
    <property type="evidence" value="ECO:0007669"/>
    <property type="project" value="InterPro"/>
</dbReference>
<feature type="transmembrane region" description="Helical" evidence="8">
    <location>
        <begin position="324"/>
        <end position="344"/>
    </location>
</feature>
<evidence type="ECO:0000313" key="10">
    <source>
        <dbReference type="EMBL" id="KAF8746373.1"/>
    </source>
</evidence>
<dbReference type="InterPro" id="IPR011009">
    <property type="entry name" value="Kinase-like_dom_sf"/>
</dbReference>
<dbReference type="Gene3D" id="3.30.200.20">
    <property type="entry name" value="Phosphorylase Kinase, domain 1"/>
    <property type="match status" value="1"/>
</dbReference>
<dbReference type="SUPFAM" id="SSF52058">
    <property type="entry name" value="L domain-like"/>
    <property type="match status" value="1"/>
</dbReference>
<dbReference type="Gene3D" id="1.10.510.10">
    <property type="entry name" value="Transferase(Phosphotransferase) domain 1"/>
    <property type="match status" value="2"/>
</dbReference>
<dbReference type="PROSITE" id="PS50011">
    <property type="entry name" value="PROTEIN_KINASE_DOM"/>
    <property type="match status" value="1"/>
</dbReference>
<comment type="subcellular location">
    <subcellularLocation>
        <location evidence="1">Membrane</location>
    </subcellularLocation>
</comment>
<dbReference type="EMBL" id="JACEFO010001214">
    <property type="protein sequence ID" value="KAF8746373.1"/>
    <property type="molecule type" value="Genomic_DNA"/>
</dbReference>
<dbReference type="GO" id="GO:0004672">
    <property type="term" value="F:protein kinase activity"/>
    <property type="evidence" value="ECO:0007669"/>
    <property type="project" value="InterPro"/>
</dbReference>
<dbReference type="InterPro" id="IPR000719">
    <property type="entry name" value="Prot_kinase_dom"/>
</dbReference>
<keyword evidence="3 8" id="KW-0812">Transmembrane</keyword>
<gene>
    <name evidence="10" type="ORF">HU200_013390</name>
</gene>
<dbReference type="Pfam" id="PF07714">
    <property type="entry name" value="PK_Tyr_Ser-Thr"/>
    <property type="match status" value="1"/>
</dbReference>
<evidence type="ECO:0000256" key="4">
    <source>
        <dbReference type="ARBA" id="ARBA00022737"/>
    </source>
</evidence>
<sequence>MEFLFPCSLLLQCHPSSNPLPDAQAHSTRRAPPMPLHVHHLLLVVTLAASLLASATSSSSSSSSCAGRDDAATIAAAFRHVRNFRPPRVRACRPVRDLRLPSRNLTGAVSWSALANLSALAALDLSGNALQGAIPGGFWRAPSLRAVDLSGNQLGGALRVEAPNTRLLYLNISRNRFTGVDGLEALSGLVALDVSANRIRAVPPGLRRLARVKQLDLSGNAMQGRFPGDLPPLAGVRSLNVSYNNFSGVVDSGSAKKFGNSAFVHAGNASLVFSDSEHSAVAPPLPRRPSPSPPPPPRGKSKKGGSDGTTTGTKKTKRSKARRGHLSVVALAVIIGVASLAMLICLVGCVACGVTRSRKNGGKDEERKKPQWSEKEDEEEENVVVAATKGASAAPVVLFERPLMQLTLADLAAATSGFGRESQLTERGGRSGAAYRAVLPGDLHVVVRVVEGAMAGLGGEDDDPAAAATAFRELARLRHPNILPLLGYCIAGKEKLLLYEYMEKGDLHRWLHELPAGRPDMDDVSTGGDIWESSAAEDKRAISDWPTRHRIALGVARGLAFLHQGWTGGGGGGASAVVHGHMVPTNVLLGDDLEPRISDFGHPPLAGGEHHTSSATPEGDVYAFGVVVLELVTGQAGWDEASVSWARGIIRDGKALDIVDPRVRDVEAAGPEADKEMVEVLRVGYLCTAQSPDKRPTMQQVVGVLKDIRAAPATPGASQSQPAAIKCEPGPIGRTRATPLADVTLPSTSIRQRDAVQACELWDLEEATQHASKSQERPLVRLRQRVLRKWKGGRVRTVGVTQPRHHATLWSDGTGSQSGSKRPFLLWDSRRLF</sequence>
<evidence type="ECO:0000256" key="7">
    <source>
        <dbReference type="SAM" id="MobiDB-lite"/>
    </source>
</evidence>
<evidence type="ECO:0000256" key="3">
    <source>
        <dbReference type="ARBA" id="ARBA00022692"/>
    </source>
</evidence>
<dbReference type="AlphaFoldDB" id="A0A835FE12"/>
<evidence type="ECO:0000256" key="5">
    <source>
        <dbReference type="ARBA" id="ARBA00022989"/>
    </source>
</evidence>
<keyword evidence="4" id="KW-0677">Repeat</keyword>
<feature type="compositionally biased region" description="Basic and acidic residues" evidence="7">
    <location>
        <begin position="361"/>
        <end position="374"/>
    </location>
</feature>
<name>A0A835FE12_9POAL</name>
<feature type="region of interest" description="Disordered" evidence="7">
    <location>
        <begin position="277"/>
        <end position="321"/>
    </location>
</feature>
<keyword evidence="6 8" id="KW-0472">Membrane</keyword>
<evidence type="ECO:0000259" key="9">
    <source>
        <dbReference type="PROSITE" id="PS50011"/>
    </source>
</evidence>
<evidence type="ECO:0000313" key="11">
    <source>
        <dbReference type="Proteomes" id="UP000636709"/>
    </source>
</evidence>
<evidence type="ECO:0000256" key="6">
    <source>
        <dbReference type="ARBA" id="ARBA00023136"/>
    </source>
</evidence>
<keyword evidence="5 8" id="KW-1133">Transmembrane helix</keyword>